<dbReference type="SUPFAM" id="SSF46785">
    <property type="entry name" value="Winged helix' DNA-binding domain"/>
    <property type="match status" value="1"/>
</dbReference>
<dbReference type="PANTHER" id="PTHR43537">
    <property type="entry name" value="TRANSCRIPTIONAL REGULATOR, GNTR FAMILY"/>
    <property type="match status" value="1"/>
</dbReference>
<evidence type="ECO:0000256" key="2">
    <source>
        <dbReference type="ARBA" id="ARBA00023125"/>
    </source>
</evidence>
<comment type="caution">
    <text evidence="5">The sequence shown here is derived from an EMBL/GenBank/DDBJ whole genome shotgun (WGS) entry which is preliminary data.</text>
</comment>
<dbReference type="PANTHER" id="PTHR43537:SF5">
    <property type="entry name" value="UXU OPERON TRANSCRIPTIONAL REGULATOR"/>
    <property type="match status" value="1"/>
</dbReference>
<evidence type="ECO:0000256" key="1">
    <source>
        <dbReference type="ARBA" id="ARBA00023015"/>
    </source>
</evidence>
<keyword evidence="3" id="KW-0804">Transcription</keyword>
<dbReference type="InterPro" id="IPR008920">
    <property type="entry name" value="TF_FadR/GntR_C"/>
</dbReference>
<gene>
    <name evidence="5" type="ORF">GCM10011357_14660</name>
</gene>
<dbReference type="EMBL" id="BMGJ01000004">
    <property type="protein sequence ID" value="GGD60457.1"/>
    <property type="molecule type" value="Genomic_DNA"/>
</dbReference>
<dbReference type="SMART" id="SM00345">
    <property type="entry name" value="HTH_GNTR"/>
    <property type="match status" value="1"/>
</dbReference>
<dbReference type="InterPro" id="IPR011711">
    <property type="entry name" value="GntR_C"/>
</dbReference>
<evidence type="ECO:0000256" key="3">
    <source>
        <dbReference type="ARBA" id="ARBA00023163"/>
    </source>
</evidence>
<dbReference type="Proteomes" id="UP000614272">
    <property type="component" value="Unassembled WGS sequence"/>
</dbReference>
<protein>
    <submittedName>
        <fullName evidence="5">GntR family transcriptional regulator</fullName>
    </submittedName>
</protein>
<organism evidence="5 6">
    <name type="scientific">Lacimicrobium alkaliphilum</name>
    <dbReference type="NCBI Taxonomy" id="1526571"/>
    <lineage>
        <taxon>Bacteria</taxon>
        <taxon>Pseudomonadati</taxon>
        <taxon>Pseudomonadota</taxon>
        <taxon>Gammaproteobacteria</taxon>
        <taxon>Alteromonadales</taxon>
        <taxon>Alteromonadaceae</taxon>
        <taxon>Lacimicrobium</taxon>
    </lineage>
</organism>
<dbReference type="Gene3D" id="1.10.10.10">
    <property type="entry name" value="Winged helix-like DNA-binding domain superfamily/Winged helix DNA-binding domain"/>
    <property type="match status" value="1"/>
</dbReference>
<dbReference type="InterPro" id="IPR036390">
    <property type="entry name" value="WH_DNA-bd_sf"/>
</dbReference>
<dbReference type="InterPro" id="IPR000524">
    <property type="entry name" value="Tscrpt_reg_HTH_GntR"/>
</dbReference>
<dbReference type="PROSITE" id="PS50949">
    <property type="entry name" value="HTH_GNTR"/>
    <property type="match status" value="1"/>
</dbReference>
<dbReference type="Pfam" id="PF07729">
    <property type="entry name" value="FCD"/>
    <property type="match status" value="1"/>
</dbReference>
<name>A0ABQ1R979_9ALTE</name>
<keyword evidence="2" id="KW-0238">DNA-binding</keyword>
<dbReference type="SMART" id="SM00895">
    <property type="entry name" value="FCD"/>
    <property type="match status" value="1"/>
</dbReference>
<proteinExistence type="predicted"/>
<sequence>MENAIFSISQLQGSRSLSIDLTNSLRQKILDGNLPPGTKLPTAREIEEQAGVSRSVVREAVAALKAEKLIISRQGIGVFVADGVTSRPFEIETNEFASIEDAIQILELRMAVELEMSAMAARNRKKTQMKRIWQCIEDFETKKNQGEDAVKEDLALHLAVADASGNPYFSRFIKYIGSGAIPSRDLISKYDNTANKPEYLQQLHEEHRRLAQAIEDKNEESAREAVRQHLGNSLKNHRALARKVIAK</sequence>
<dbReference type="SUPFAM" id="SSF48008">
    <property type="entry name" value="GntR ligand-binding domain-like"/>
    <property type="match status" value="1"/>
</dbReference>
<dbReference type="InterPro" id="IPR036388">
    <property type="entry name" value="WH-like_DNA-bd_sf"/>
</dbReference>
<dbReference type="Pfam" id="PF00392">
    <property type="entry name" value="GntR"/>
    <property type="match status" value="1"/>
</dbReference>
<dbReference type="Gene3D" id="1.20.120.530">
    <property type="entry name" value="GntR ligand-binding domain-like"/>
    <property type="match status" value="1"/>
</dbReference>
<dbReference type="CDD" id="cd07377">
    <property type="entry name" value="WHTH_GntR"/>
    <property type="match status" value="1"/>
</dbReference>
<dbReference type="PRINTS" id="PR00035">
    <property type="entry name" value="HTHGNTR"/>
</dbReference>
<feature type="domain" description="HTH gntR-type" evidence="4">
    <location>
        <begin position="15"/>
        <end position="83"/>
    </location>
</feature>
<evidence type="ECO:0000313" key="5">
    <source>
        <dbReference type="EMBL" id="GGD60457.1"/>
    </source>
</evidence>
<accession>A0ABQ1R979</accession>
<keyword evidence="1" id="KW-0805">Transcription regulation</keyword>
<dbReference type="RefSeq" id="WP_099035828.1">
    <property type="nucleotide sequence ID" value="NZ_BMGJ01000004.1"/>
</dbReference>
<reference evidence="6" key="1">
    <citation type="journal article" date="2019" name="Int. J. Syst. Evol. Microbiol.">
        <title>The Global Catalogue of Microorganisms (GCM) 10K type strain sequencing project: providing services to taxonomists for standard genome sequencing and annotation.</title>
        <authorList>
            <consortium name="The Broad Institute Genomics Platform"/>
            <consortium name="The Broad Institute Genome Sequencing Center for Infectious Disease"/>
            <person name="Wu L."/>
            <person name="Ma J."/>
        </authorList>
    </citation>
    <scope>NUCLEOTIDE SEQUENCE [LARGE SCALE GENOMIC DNA]</scope>
    <source>
        <strain evidence="6">CGMCC 1.12923</strain>
    </source>
</reference>
<evidence type="ECO:0000313" key="6">
    <source>
        <dbReference type="Proteomes" id="UP000614272"/>
    </source>
</evidence>
<evidence type="ECO:0000259" key="4">
    <source>
        <dbReference type="PROSITE" id="PS50949"/>
    </source>
</evidence>
<keyword evidence="6" id="KW-1185">Reference proteome</keyword>